<gene>
    <name evidence="1" type="ORF">PDJAM_G00232560</name>
</gene>
<sequence>MFLVICGFHLRAFAHPQLVFVCTLQSQTTGEAPDENLLCVCFGWSWRITLHQKTLSLSATTSALFPARQLPSSLVLQSPQPKKPPCYSISSCQSKSIHHQVL</sequence>
<proteinExistence type="predicted"/>
<accession>A0ACC5YGV1</accession>
<feature type="non-terminal residue" evidence="1">
    <location>
        <position position="102"/>
    </location>
</feature>
<dbReference type="EMBL" id="CM040981">
    <property type="protein sequence ID" value="MCJ8734191.1"/>
    <property type="molecule type" value="Genomic_DNA"/>
</dbReference>
<evidence type="ECO:0000313" key="2">
    <source>
        <dbReference type="Proteomes" id="UP000830395"/>
    </source>
</evidence>
<keyword evidence="2" id="KW-1185">Reference proteome</keyword>
<comment type="caution">
    <text evidence="1">The sequence shown here is derived from an EMBL/GenBank/DDBJ whole genome shotgun (WGS) entry which is preliminary data.</text>
</comment>
<evidence type="ECO:0000313" key="1">
    <source>
        <dbReference type="EMBL" id="MCJ8734191.1"/>
    </source>
</evidence>
<organism evidence="1 2">
    <name type="scientific">Pangasius djambal</name>
    <dbReference type="NCBI Taxonomy" id="1691987"/>
    <lineage>
        <taxon>Eukaryota</taxon>
        <taxon>Metazoa</taxon>
        <taxon>Chordata</taxon>
        <taxon>Craniata</taxon>
        <taxon>Vertebrata</taxon>
        <taxon>Euteleostomi</taxon>
        <taxon>Actinopterygii</taxon>
        <taxon>Neopterygii</taxon>
        <taxon>Teleostei</taxon>
        <taxon>Ostariophysi</taxon>
        <taxon>Siluriformes</taxon>
        <taxon>Pangasiidae</taxon>
        <taxon>Pangasius</taxon>
    </lineage>
</organism>
<reference evidence="1" key="1">
    <citation type="submission" date="2020-02" db="EMBL/GenBank/DDBJ databases">
        <title>Genome sequencing of the panga catfish, Pangasius djambal.</title>
        <authorList>
            <person name="Wen M."/>
            <person name="Zahm M."/>
            <person name="Roques C."/>
            <person name="Cabau C."/>
            <person name="Klopp C."/>
            <person name="Donnadieu C."/>
            <person name="Jouanno E."/>
            <person name="Avarre J.-C."/>
            <person name="Campet M."/>
            <person name="Ha T."/>
            <person name="Dugue R."/>
            <person name="Lampietro C."/>
            <person name="Louis A."/>
            <person name="Herpin A."/>
            <person name="Echchiki A."/>
            <person name="Berthelot C."/>
            <person name="Parey E."/>
            <person name="Roest-Crollius H."/>
            <person name="Braasch I."/>
            <person name="Postlethwait J.H."/>
            <person name="Bobe J."/>
            <person name="Montfort J."/>
            <person name="Bouchez O."/>
            <person name="Begum T."/>
            <person name="Schartl M."/>
            <person name="Gustiano R."/>
            <person name="Guiguen Y."/>
        </authorList>
    </citation>
    <scope>NUCLEOTIDE SEQUENCE</scope>
    <source>
        <strain evidence="1">Pdj_M5554</strain>
    </source>
</reference>
<name>A0ACC5YGV1_9TELE</name>
<protein>
    <submittedName>
        <fullName evidence="1">Uncharacterized protein</fullName>
    </submittedName>
</protein>
<dbReference type="Proteomes" id="UP000830395">
    <property type="component" value="Chromosome 7"/>
</dbReference>